<dbReference type="PANTHER" id="PTHR36154">
    <property type="entry name" value="DNA-BINDING TRANSCRIPTIONAL ACTIVATOR ALPA"/>
    <property type="match status" value="1"/>
</dbReference>
<dbReference type="EMBL" id="JACOGD010000001">
    <property type="protein sequence ID" value="MBC3930607.1"/>
    <property type="molecule type" value="Genomic_DNA"/>
</dbReference>
<protein>
    <submittedName>
        <fullName evidence="1">AlpA family phage regulatory protein</fullName>
    </submittedName>
</protein>
<evidence type="ECO:0000313" key="2">
    <source>
        <dbReference type="Proteomes" id="UP000654304"/>
    </source>
</evidence>
<sequence length="56" mass="6533">MLRMKDVVKKTGMSRSLIYKYKSAKNFPKEVRLGARAVGYYEHEIDAWLLQLGRGE</sequence>
<dbReference type="Proteomes" id="UP000654304">
    <property type="component" value="Unassembled WGS sequence"/>
</dbReference>
<dbReference type="Pfam" id="PF05930">
    <property type="entry name" value="Phage_AlpA"/>
    <property type="match status" value="1"/>
</dbReference>
<proteinExistence type="predicted"/>
<reference evidence="1 2" key="1">
    <citation type="submission" date="2020-08" db="EMBL/GenBank/DDBJ databases">
        <title>Novel species isolated from subtropical streams in China.</title>
        <authorList>
            <person name="Lu H."/>
        </authorList>
    </citation>
    <scope>NUCLEOTIDE SEQUENCE [LARGE SCALE GENOMIC DNA]</scope>
    <source>
        <strain evidence="1 2">CY22W</strain>
    </source>
</reference>
<gene>
    <name evidence="1" type="ORF">H8K43_02885</name>
</gene>
<dbReference type="InterPro" id="IPR052931">
    <property type="entry name" value="Prophage_regulatory_activator"/>
</dbReference>
<dbReference type="PANTHER" id="PTHR36154:SF1">
    <property type="entry name" value="DNA-BINDING TRANSCRIPTIONAL ACTIVATOR ALPA"/>
    <property type="match status" value="1"/>
</dbReference>
<keyword evidence="2" id="KW-1185">Reference proteome</keyword>
<organism evidence="1 2">
    <name type="scientific">Undibacterium curvum</name>
    <dbReference type="NCBI Taxonomy" id="2762294"/>
    <lineage>
        <taxon>Bacteria</taxon>
        <taxon>Pseudomonadati</taxon>
        <taxon>Pseudomonadota</taxon>
        <taxon>Betaproteobacteria</taxon>
        <taxon>Burkholderiales</taxon>
        <taxon>Oxalobacteraceae</taxon>
        <taxon>Undibacterium</taxon>
    </lineage>
</organism>
<dbReference type="Gene3D" id="1.10.238.160">
    <property type="match status" value="1"/>
</dbReference>
<name>A0ABR7A195_9BURK</name>
<accession>A0ABR7A195</accession>
<evidence type="ECO:0000313" key="1">
    <source>
        <dbReference type="EMBL" id="MBC3930607.1"/>
    </source>
</evidence>
<comment type="caution">
    <text evidence="1">The sequence shown here is derived from an EMBL/GenBank/DDBJ whole genome shotgun (WGS) entry which is preliminary data.</text>
</comment>
<dbReference type="InterPro" id="IPR010260">
    <property type="entry name" value="AlpA"/>
</dbReference>